<evidence type="ECO:0000313" key="6">
    <source>
        <dbReference type="Proteomes" id="UP000774326"/>
    </source>
</evidence>
<proteinExistence type="predicted"/>
<evidence type="ECO:0000256" key="3">
    <source>
        <dbReference type="SAM" id="MobiDB-lite"/>
    </source>
</evidence>
<feature type="compositionally biased region" description="Polar residues" evidence="3">
    <location>
        <begin position="1"/>
        <end position="20"/>
    </location>
</feature>
<dbReference type="GO" id="GO:0000976">
    <property type="term" value="F:transcription cis-regulatory region binding"/>
    <property type="evidence" value="ECO:0007669"/>
    <property type="project" value="TreeGrafter"/>
</dbReference>
<dbReference type="CDD" id="cd00067">
    <property type="entry name" value="GAL4"/>
    <property type="match status" value="1"/>
</dbReference>
<dbReference type="Pfam" id="PF00172">
    <property type="entry name" value="Zn_clus"/>
    <property type="match status" value="1"/>
</dbReference>
<gene>
    <name evidence="5" type="ORF">WICPIJ_002330</name>
</gene>
<keyword evidence="2" id="KW-0539">Nucleus</keyword>
<dbReference type="PROSITE" id="PS00463">
    <property type="entry name" value="ZN2_CY6_FUNGAL_1"/>
    <property type="match status" value="1"/>
</dbReference>
<accession>A0A9P8TPS1</accession>
<evidence type="ECO:0000259" key="4">
    <source>
        <dbReference type="PROSITE" id="PS50048"/>
    </source>
</evidence>
<feature type="region of interest" description="Disordered" evidence="3">
    <location>
        <begin position="99"/>
        <end position="119"/>
    </location>
</feature>
<comment type="subcellular location">
    <subcellularLocation>
        <location evidence="1">Nucleus</location>
    </subcellularLocation>
</comment>
<evidence type="ECO:0000256" key="1">
    <source>
        <dbReference type="ARBA" id="ARBA00004123"/>
    </source>
</evidence>
<dbReference type="Pfam" id="PF11951">
    <property type="entry name" value="Fungal_trans_2"/>
    <property type="match status" value="1"/>
</dbReference>
<dbReference type="InterPro" id="IPR036864">
    <property type="entry name" value="Zn2-C6_fun-type_DNA-bd_sf"/>
</dbReference>
<feature type="compositionally biased region" description="Low complexity" evidence="3">
    <location>
        <begin position="214"/>
        <end position="235"/>
    </location>
</feature>
<reference evidence="5" key="1">
    <citation type="journal article" date="2021" name="Open Biol.">
        <title>Shared evolutionary footprints suggest mitochondrial oxidative damage underlies multiple complex I losses in fungi.</title>
        <authorList>
            <person name="Schikora-Tamarit M.A."/>
            <person name="Marcet-Houben M."/>
            <person name="Nosek J."/>
            <person name="Gabaldon T."/>
        </authorList>
    </citation>
    <scope>NUCLEOTIDE SEQUENCE</scope>
    <source>
        <strain evidence="5">CBS2887</strain>
    </source>
</reference>
<dbReference type="EMBL" id="JAEUBG010001265">
    <property type="protein sequence ID" value="KAH3686686.1"/>
    <property type="molecule type" value="Genomic_DNA"/>
</dbReference>
<dbReference type="SUPFAM" id="SSF57701">
    <property type="entry name" value="Zn2/Cys6 DNA-binding domain"/>
    <property type="match status" value="1"/>
</dbReference>
<dbReference type="GO" id="GO:0000981">
    <property type="term" value="F:DNA-binding transcription factor activity, RNA polymerase II-specific"/>
    <property type="evidence" value="ECO:0007669"/>
    <property type="project" value="InterPro"/>
</dbReference>
<evidence type="ECO:0000256" key="2">
    <source>
        <dbReference type="ARBA" id="ARBA00023242"/>
    </source>
</evidence>
<reference evidence="5" key="2">
    <citation type="submission" date="2021-01" db="EMBL/GenBank/DDBJ databases">
        <authorList>
            <person name="Schikora-Tamarit M.A."/>
        </authorList>
    </citation>
    <scope>NUCLEOTIDE SEQUENCE</scope>
    <source>
        <strain evidence="5">CBS2887</strain>
    </source>
</reference>
<feature type="region of interest" description="Disordered" evidence="3">
    <location>
        <begin position="1"/>
        <end position="37"/>
    </location>
</feature>
<organism evidence="5 6">
    <name type="scientific">Wickerhamomyces pijperi</name>
    <name type="common">Yeast</name>
    <name type="synonym">Pichia pijperi</name>
    <dbReference type="NCBI Taxonomy" id="599730"/>
    <lineage>
        <taxon>Eukaryota</taxon>
        <taxon>Fungi</taxon>
        <taxon>Dikarya</taxon>
        <taxon>Ascomycota</taxon>
        <taxon>Saccharomycotina</taxon>
        <taxon>Saccharomycetes</taxon>
        <taxon>Phaffomycetales</taxon>
        <taxon>Wickerhamomycetaceae</taxon>
        <taxon>Wickerhamomyces</taxon>
    </lineage>
</organism>
<dbReference type="InterPro" id="IPR021858">
    <property type="entry name" value="Fun_TF"/>
</dbReference>
<feature type="region of interest" description="Disordered" evidence="3">
    <location>
        <begin position="214"/>
        <end position="244"/>
    </location>
</feature>
<sequence>MTSSTSSILESTANINISQPQEPPVVPKAETQPTTTITKRKYSRNGCTECKKRRMKCDENKPKCWQCDRLGRECVYIVNPKNKKRRSAAAATVMKKVNSATGSAPNNGTAEEFESQESGSPMNINSGGHLGMGQQHHMMQQQQQHHIQQEQEQDEMLSLNDFNTLLYNDLNDLVHWRLEQTLTPNLQRFIETNENNFDPKLTHNSNYAQIEAQAQVQAQQSPPHPQQHQNHQPTQLDPPKTYDGKEIQLGVSLDEFNLTTPHMEYLEIFYHKFSSTLCPFQPLHASSPDLNPVRDVLLNYSKQHTYLLYAILATGSRLKHKSTSEIQHDQAFCSYLSSTLTILGENFENEANILQCIEPMLLTILLLTSDCGSSRNIRWRAHLRGAKELLKKSSTLGVNTDVLNLSKTWLVCYEVLAGLTNPFGGIFQDDYVNEIDQFVDNDDSYLKSLQRFRLIEDSHGFNLMSGHLIQLDLVFKKIIIMKNKARNYQGEDFLALGEDLIHIEEVVQLLTDLTNLEKIAILEGSENGRIVNPIIAERYSTSPNVEKYPQLSNLTLSLPDIINYTHIQAGKLILLTEFLRVPMTSALIHQSVQSLVQYLSFLPELDFKFDNLCLTHLHFVMTVMGKCCVTVQHQNFVRGVLNRLGELGLDSAYYNLKKLEDMWSGAVLQEGLSEDEDILTW</sequence>
<dbReference type="InterPro" id="IPR001138">
    <property type="entry name" value="Zn2Cys6_DnaBD"/>
</dbReference>
<feature type="compositionally biased region" description="Polar residues" evidence="3">
    <location>
        <begin position="99"/>
        <end position="109"/>
    </location>
</feature>
<evidence type="ECO:0000313" key="5">
    <source>
        <dbReference type="EMBL" id="KAH3686686.1"/>
    </source>
</evidence>
<dbReference type="OrthoDB" id="424974at2759"/>
<dbReference type="AlphaFoldDB" id="A0A9P8TPS1"/>
<dbReference type="GO" id="GO:0045944">
    <property type="term" value="P:positive regulation of transcription by RNA polymerase II"/>
    <property type="evidence" value="ECO:0007669"/>
    <property type="project" value="TreeGrafter"/>
</dbReference>
<comment type="caution">
    <text evidence="5">The sequence shown here is derived from an EMBL/GenBank/DDBJ whole genome shotgun (WGS) entry which is preliminary data.</text>
</comment>
<keyword evidence="6" id="KW-1185">Reference proteome</keyword>
<dbReference type="PANTHER" id="PTHR37534">
    <property type="entry name" value="TRANSCRIPTIONAL ACTIVATOR PROTEIN UGA3"/>
    <property type="match status" value="1"/>
</dbReference>
<dbReference type="GO" id="GO:0008270">
    <property type="term" value="F:zinc ion binding"/>
    <property type="evidence" value="ECO:0007669"/>
    <property type="project" value="InterPro"/>
</dbReference>
<dbReference type="GO" id="GO:0005634">
    <property type="term" value="C:nucleus"/>
    <property type="evidence" value="ECO:0007669"/>
    <property type="project" value="UniProtKB-SubCell"/>
</dbReference>
<feature type="domain" description="Zn(2)-C6 fungal-type" evidence="4">
    <location>
        <begin position="46"/>
        <end position="76"/>
    </location>
</feature>
<protein>
    <recommendedName>
        <fullName evidence="4">Zn(2)-C6 fungal-type domain-containing protein</fullName>
    </recommendedName>
</protein>
<dbReference type="Gene3D" id="4.10.240.10">
    <property type="entry name" value="Zn(2)-C6 fungal-type DNA-binding domain"/>
    <property type="match status" value="1"/>
</dbReference>
<dbReference type="PANTHER" id="PTHR37534:SF49">
    <property type="entry name" value="LYSINE BIOSYNTHESIS REGULATORY PROTEIN LYS14"/>
    <property type="match status" value="1"/>
</dbReference>
<name>A0A9P8TPS1_WICPI</name>
<dbReference type="PROSITE" id="PS50048">
    <property type="entry name" value="ZN2_CY6_FUNGAL_2"/>
    <property type="match status" value="1"/>
</dbReference>
<dbReference type="SMART" id="SM00066">
    <property type="entry name" value="GAL4"/>
    <property type="match status" value="1"/>
</dbReference>
<dbReference type="Proteomes" id="UP000774326">
    <property type="component" value="Unassembled WGS sequence"/>
</dbReference>